<accession>A0AAD0WN50</accession>
<dbReference type="NCBIfam" id="TIGR00254">
    <property type="entry name" value="GGDEF"/>
    <property type="match status" value="1"/>
</dbReference>
<feature type="domain" description="GGDEF" evidence="5">
    <location>
        <begin position="190"/>
        <end position="319"/>
    </location>
</feature>
<evidence type="ECO:0000313" key="6">
    <source>
        <dbReference type="EMBL" id="AXX84431.1"/>
    </source>
</evidence>
<dbReference type="InterPro" id="IPR001633">
    <property type="entry name" value="EAL_dom"/>
</dbReference>
<dbReference type="EMBL" id="CP032099">
    <property type="protein sequence ID" value="AXX84431.1"/>
    <property type="molecule type" value="Genomic_DNA"/>
</dbReference>
<dbReference type="InterPro" id="IPR029787">
    <property type="entry name" value="Nucleotide_cyclase"/>
</dbReference>
<evidence type="ECO:0000313" key="7">
    <source>
        <dbReference type="Proteomes" id="UP000262029"/>
    </source>
</evidence>
<dbReference type="Gene3D" id="3.20.20.450">
    <property type="entry name" value="EAL domain"/>
    <property type="match status" value="1"/>
</dbReference>
<dbReference type="PROSITE" id="PS50887">
    <property type="entry name" value="GGDEF"/>
    <property type="match status" value="1"/>
</dbReference>
<organism evidence="6 7">
    <name type="scientific">Aliarcobacter skirrowii CCUG 10374</name>
    <dbReference type="NCBI Taxonomy" id="1032239"/>
    <lineage>
        <taxon>Bacteria</taxon>
        <taxon>Pseudomonadati</taxon>
        <taxon>Campylobacterota</taxon>
        <taxon>Epsilonproteobacteria</taxon>
        <taxon>Campylobacterales</taxon>
        <taxon>Arcobacteraceae</taxon>
        <taxon>Aliarcobacter</taxon>
    </lineage>
</organism>
<keyword evidence="1" id="KW-0812">Transmembrane</keyword>
<evidence type="ECO:0000259" key="3">
    <source>
        <dbReference type="PROSITE" id="PS50113"/>
    </source>
</evidence>
<dbReference type="Gene3D" id="3.30.70.270">
    <property type="match status" value="1"/>
</dbReference>
<dbReference type="CDD" id="cd00130">
    <property type="entry name" value="PAS"/>
    <property type="match status" value="1"/>
</dbReference>
<dbReference type="Pfam" id="PF13426">
    <property type="entry name" value="PAS_9"/>
    <property type="match status" value="1"/>
</dbReference>
<evidence type="ECO:0000259" key="2">
    <source>
        <dbReference type="PROSITE" id="PS50112"/>
    </source>
</evidence>
<dbReference type="CDD" id="cd01948">
    <property type="entry name" value="EAL"/>
    <property type="match status" value="1"/>
</dbReference>
<protein>
    <submittedName>
        <fullName evidence="6">PAS sensor-containing diguanylate cyclase/phosphodiesterase</fullName>
    </submittedName>
</protein>
<dbReference type="GeneID" id="61750355"/>
<dbReference type="RefSeq" id="WP_066350115.1">
    <property type="nucleotide sequence ID" value="NZ_CP032099.1"/>
</dbReference>
<keyword evidence="1" id="KW-0472">Membrane</keyword>
<dbReference type="PROSITE" id="PS50113">
    <property type="entry name" value="PAC"/>
    <property type="match status" value="1"/>
</dbReference>
<dbReference type="NCBIfam" id="TIGR00229">
    <property type="entry name" value="sensory_box"/>
    <property type="match status" value="1"/>
</dbReference>
<dbReference type="AlphaFoldDB" id="A0AAD0WN50"/>
<dbReference type="PANTHER" id="PTHR33121:SF71">
    <property type="entry name" value="OXYGEN SENSOR PROTEIN DOSP"/>
    <property type="match status" value="1"/>
</dbReference>
<dbReference type="PROSITE" id="PS50883">
    <property type="entry name" value="EAL"/>
    <property type="match status" value="1"/>
</dbReference>
<dbReference type="CDD" id="cd01949">
    <property type="entry name" value="GGDEF"/>
    <property type="match status" value="1"/>
</dbReference>
<dbReference type="InterPro" id="IPR050706">
    <property type="entry name" value="Cyclic-di-GMP_PDE-like"/>
</dbReference>
<dbReference type="InterPro" id="IPR035919">
    <property type="entry name" value="EAL_sf"/>
</dbReference>
<dbReference type="InterPro" id="IPR035965">
    <property type="entry name" value="PAS-like_dom_sf"/>
</dbReference>
<evidence type="ECO:0000259" key="5">
    <source>
        <dbReference type="PROSITE" id="PS50887"/>
    </source>
</evidence>
<dbReference type="PROSITE" id="PS50112">
    <property type="entry name" value="PAS"/>
    <property type="match status" value="1"/>
</dbReference>
<dbReference type="InterPro" id="IPR000014">
    <property type="entry name" value="PAS"/>
</dbReference>
<evidence type="ECO:0000259" key="4">
    <source>
        <dbReference type="PROSITE" id="PS50883"/>
    </source>
</evidence>
<dbReference type="SMART" id="SM00052">
    <property type="entry name" value="EAL"/>
    <property type="match status" value="1"/>
</dbReference>
<feature type="domain" description="PAC" evidence="3">
    <location>
        <begin position="114"/>
        <end position="166"/>
    </location>
</feature>
<gene>
    <name evidence="6" type="ORF">ASKIR_0603</name>
</gene>
<dbReference type="Gene3D" id="3.30.450.20">
    <property type="entry name" value="PAS domain"/>
    <property type="match status" value="1"/>
</dbReference>
<dbReference type="Proteomes" id="UP000262029">
    <property type="component" value="Chromosome"/>
</dbReference>
<dbReference type="SUPFAM" id="SSF55073">
    <property type="entry name" value="Nucleotide cyclase"/>
    <property type="match status" value="1"/>
</dbReference>
<name>A0AAD0WN50_9BACT</name>
<dbReference type="GO" id="GO:0071111">
    <property type="term" value="F:cyclic-guanylate-specific phosphodiesterase activity"/>
    <property type="evidence" value="ECO:0007669"/>
    <property type="project" value="InterPro"/>
</dbReference>
<keyword evidence="1" id="KW-1133">Transmembrane helix</keyword>
<dbReference type="InterPro" id="IPR000700">
    <property type="entry name" value="PAS-assoc_C"/>
</dbReference>
<sequence length="567" mass="66451">MEIIFIALLLIIVFFLVVLIIIKYKSSQEMQSEIEDLKRKNNILRQYNKATKTSNIISNSDLKGNITYVNDKFCEVAMYTREEIMGKPHNLLRGEPDGKIFKEMWETIQSGKVWKGNLKNTKKDGSFYYINTTISPIFDENGKIFEYVAIRHEITDLVQKTNELNRILREDYLTGIGNRYKLIEDISKKESLSIALLDIKNFSELNDLFGYQFGDMVLKLVARKIEDLIKKYKNYSVYRVTSDVFAILAQDVKREDFIEFVKEISLIVSEKPFSANRRQVFISLAYCFSFEEKSQLLESVNIIRKYAKKHKNHIIYDKNLNIEKEYENNIYWTQRVKTALEKEQIIPFFQGIYNLKTQKIEKYEALARLKDDNSTITPYFFLDISKKSGQYKDITKSVIEKSFEYFKDKDYEFSINLAFEDILDDEVKEFLIKKIEDYNIGSKLVVEIVESEEVEDFELLNEFLELLSSYGCKIAIDDFGSGYSNFEYLTKMRADYIKIDGSLIKDILDSKGNQNIVSMIIGFAKEQGFKTIAEFVWSKEIFDKVEELGVDYIQGYYISEPKENIDA</sequence>
<dbReference type="InterPro" id="IPR043128">
    <property type="entry name" value="Rev_trsase/Diguanyl_cyclase"/>
</dbReference>
<dbReference type="Pfam" id="PF00563">
    <property type="entry name" value="EAL"/>
    <property type="match status" value="1"/>
</dbReference>
<dbReference type="SUPFAM" id="SSF55785">
    <property type="entry name" value="PYP-like sensor domain (PAS domain)"/>
    <property type="match status" value="1"/>
</dbReference>
<dbReference type="SMART" id="SM00086">
    <property type="entry name" value="PAC"/>
    <property type="match status" value="1"/>
</dbReference>
<feature type="transmembrane region" description="Helical" evidence="1">
    <location>
        <begin position="6"/>
        <end position="24"/>
    </location>
</feature>
<dbReference type="SUPFAM" id="SSF141868">
    <property type="entry name" value="EAL domain-like"/>
    <property type="match status" value="1"/>
</dbReference>
<evidence type="ECO:0000256" key="1">
    <source>
        <dbReference type="SAM" id="Phobius"/>
    </source>
</evidence>
<dbReference type="InterPro" id="IPR000160">
    <property type="entry name" value="GGDEF_dom"/>
</dbReference>
<reference evidence="6 7" key="1">
    <citation type="submission" date="2018-08" db="EMBL/GenBank/DDBJ databases">
        <title>Complete genome of the Arcobacter skirrowii type strain LMG 6621.</title>
        <authorList>
            <person name="Miller W.G."/>
            <person name="Yee E."/>
            <person name="Bono J.L."/>
        </authorList>
    </citation>
    <scope>NUCLEOTIDE SEQUENCE [LARGE SCALE GENOMIC DNA]</scope>
    <source>
        <strain evidence="6 7">CCUG 10374</strain>
    </source>
</reference>
<feature type="domain" description="PAS" evidence="2">
    <location>
        <begin position="61"/>
        <end position="111"/>
    </location>
</feature>
<dbReference type="Pfam" id="PF00990">
    <property type="entry name" value="GGDEF"/>
    <property type="match status" value="1"/>
</dbReference>
<dbReference type="SMART" id="SM00267">
    <property type="entry name" value="GGDEF"/>
    <property type="match status" value="1"/>
</dbReference>
<dbReference type="InterPro" id="IPR001610">
    <property type="entry name" value="PAC"/>
</dbReference>
<feature type="domain" description="EAL" evidence="4">
    <location>
        <begin position="329"/>
        <end position="567"/>
    </location>
</feature>
<proteinExistence type="predicted"/>
<dbReference type="PANTHER" id="PTHR33121">
    <property type="entry name" value="CYCLIC DI-GMP PHOSPHODIESTERASE PDEF"/>
    <property type="match status" value="1"/>
</dbReference>